<evidence type="ECO:0008006" key="4">
    <source>
        <dbReference type="Google" id="ProtNLM"/>
    </source>
</evidence>
<name>A0AB39UCY9_9BIFI</name>
<evidence type="ECO:0000313" key="3">
    <source>
        <dbReference type="EMBL" id="XDS51347.1"/>
    </source>
</evidence>
<dbReference type="EMBL" id="CP129682">
    <property type="protein sequence ID" value="XDS48278.1"/>
    <property type="molecule type" value="Genomic_DNA"/>
</dbReference>
<protein>
    <recommendedName>
        <fullName evidence="4">Phage protein Gp19/Gp15/Gp42</fullName>
    </recommendedName>
</protein>
<dbReference type="KEGG" id="bfk:QN062_04030"/>
<dbReference type="AlphaFoldDB" id="A0AB39UCY9"/>
<organism evidence="1">
    <name type="scientific">Bifidobacterium fermentum</name>
    <dbReference type="NCBI Taxonomy" id="3059035"/>
    <lineage>
        <taxon>Bacteria</taxon>
        <taxon>Bacillati</taxon>
        <taxon>Actinomycetota</taxon>
        <taxon>Actinomycetes</taxon>
        <taxon>Bifidobacteriales</taxon>
        <taxon>Bifidobacteriaceae</taxon>
        <taxon>Bifidobacterium</taxon>
    </lineage>
</organism>
<reference evidence="1" key="1">
    <citation type="submission" date="2023-07" db="EMBL/GenBank/DDBJ databases">
        <title>Bifidobacterium aquikefiriaerophilum sp. nov. and Bifidobacterium eccum sp. nov., isolated from water kefir.</title>
        <authorList>
            <person name="Breselge S."/>
            <person name="Bellassi P."/>
            <person name="Barcenilla C."/>
            <person name="Alvarez-Ordonez A."/>
            <person name="Morelli L."/>
            <person name="Cotter P.D."/>
        </authorList>
    </citation>
    <scope>NUCLEOTIDE SEQUENCE</scope>
    <source>
        <strain evidence="3">WK012_4_13</strain>
        <strain evidence="2">WK013_4_14</strain>
        <strain evidence="1">WK048_4_13</strain>
    </source>
</reference>
<dbReference type="EMBL" id="CP129683">
    <property type="protein sequence ID" value="XDS51347.1"/>
    <property type="molecule type" value="Genomic_DNA"/>
</dbReference>
<accession>A0AB39UCY9</accession>
<evidence type="ECO:0000313" key="1">
    <source>
        <dbReference type="EMBL" id="XDS47017.1"/>
    </source>
</evidence>
<dbReference type="RefSeq" id="WP_369342311.1">
    <property type="nucleotide sequence ID" value="NZ_CP129675.1"/>
</dbReference>
<dbReference type="EMBL" id="CP129675">
    <property type="protein sequence ID" value="XDS47017.1"/>
    <property type="molecule type" value="Genomic_DNA"/>
</dbReference>
<gene>
    <name evidence="3" type="ORF">QN062_04030</name>
    <name evidence="2" type="ORF">QN216_08045</name>
    <name evidence="1" type="ORF">QN217_02420</name>
</gene>
<evidence type="ECO:0000313" key="2">
    <source>
        <dbReference type="EMBL" id="XDS48278.1"/>
    </source>
</evidence>
<proteinExistence type="predicted"/>
<sequence>MADIPTQPFAATADLEARWHALTDAEKTQAETLIADASQIIVDTCPYYADASTLTLTGVVCAMVKRAMIGADNVGVSSTQQTAGPFNESYNYANPLGDLYLTKAEKQRLGRGVQHAFSIDMSDGSVAA</sequence>